<dbReference type="EMBL" id="FO203503">
    <property type="protein sequence ID" value="CCK79142.1"/>
    <property type="molecule type" value="Genomic_DNA"/>
</dbReference>
<dbReference type="AlphaFoldDB" id="K0NJV1"/>
<dbReference type="OrthoDB" id="7360581at2"/>
<keyword evidence="3" id="KW-1185">Reference proteome</keyword>
<gene>
    <name evidence="2" type="primary">osmY</name>
    <name evidence="2" type="ordered locus">TOL2_C09770</name>
</gene>
<dbReference type="Gene3D" id="3.30.1340.30">
    <property type="match status" value="1"/>
</dbReference>
<dbReference type="PROSITE" id="PS51257">
    <property type="entry name" value="PROKAR_LIPOPROTEIN"/>
    <property type="match status" value="1"/>
</dbReference>
<evidence type="ECO:0000259" key="1">
    <source>
        <dbReference type="PROSITE" id="PS50914"/>
    </source>
</evidence>
<accession>K0NJV1</accession>
<dbReference type="PANTHER" id="PTHR34606:SF16">
    <property type="entry name" value="BON DOMAIN-CONTAINING PROTEIN"/>
    <property type="match status" value="1"/>
</dbReference>
<dbReference type="Pfam" id="PF04972">
    <property type="entry name" value="BON"/>
    <property type="match status" value="1"/>
</dbReference>
<dbReference type="InterPro" id="IPR051686">
    <property type="entry name" value="Lipoprotein_DolP"/>
</dbReference>
<sequence>MRNLNFIRCFFIGLFLFVFVAGCAGTYQKESTGEYIDDSVLTTKVKTKIFNDPELKVLQINVETFKGVVQLSGFVNSAKASARAVEVARSVRGVQSVKNSLVIKN</sequence>
<evidence type="ECO:0000313" key="3">
    <source>
        <dbReference type="Proteomes" id="UP000007347"/>
    </source>
</evidence>
<dbReference type="HOGENOM" id="CLU_098552_3_0_7"/>
<dbReference type="PROSITE" id="PS50914">
    <property type="entry name" value="BON"/>
    <property type="match status" value="1"/>
</dbReference>
<reference evidence="2 3" key="1">
    <citation type="journal article" date="2013" name="Environ. Microbiol.">
        <title>Complete genome, catabolic sub-proteomes and key-metabolites of Desulfobacula toluolica Tol2, a marine, aromatic compound-degrading, sulfate-reducing bacterium.</title>
        <authorList>
            <person name="Wohlbrand L."/>
            <person name="Jacob J.H."/>
            <person name="Kube M."/>
            <person name="Mussmann M."/>
            <person name="Jarling R."/>
            <person name="Beck A."/>
            <person name="Amann R."/>
            <person name="Wilkes H."/>
            <person name="Reinhardt R."/>
            <person name="Rabus R."/>
        </authorList>
    </citation>
    <scope>NUCLEOTIDE SEQUENCE [LARGE SCALE GENOMIC DNA]</scope>
    <source>
        <strain evidence="3">DSM 7467 / Tol2</strain>
    </source>
</reference>
<dbReference type="InterPro" id="IPR014004">
    <property type="entry name" value="Transpt-assoc_nodulatn_dom_bac"/>
</dbReference>
<protein>
    <submittedName>
        <fullName evidence="2">OsmY: predicted osmotically-inducible protein Y</fullName>
    </submittedName>
</protein>
<dbReference type="STRING" id="651182.TOL2_C09770"/>
<dbReference type="InterPro" id="IPR007055">
    <property type="entry name" value="BON_dom"/>
</dbReference>
<dbReference type="PANTHER" id="PTHR34606">
    <property type="entry name" value="BON DOMAIN-CONTAINING PROTEIN"/>
    <property type="match status" value="1"/>
</dbReference>
<dbReference type="SMART" id="SM00749">
    <property type="entry name" value="BON"/>
    <property type="match status" value="1"/>
</dbReference>
<feature type="domain" description="BON" evidence="1">
    <location>
        <begin position="37"/>
        <end position="105"/>
    </location>
</feature>
<evidence type="ECO:0000313" key="2">
    <source>
        <dbReference type="EMBL" id="CCK79142.1"/>
    </source>
</evidence>
<proteinExistence type="predicted"/>
<dbReference type="Proteomes" id="UP000007347">
    <property type="component" value="Chromosome"/>
</dbReference>
<dbReference type="KEGG" id="dto:TOL2_C09770"/>
<dbReference type="RefSeq" id="WP_014956489.1">
    <property type="nucleotide sequence ID" value="NC_018645.1"/>
</dbReference>
<organism evidence="2 3">
    <name type="scientific">Desulfobacula toluolica (strain DSM 7467 / Tol2)</name>
    <dbReference type="NCBI Taxonomy" id="651182"/>
    <lineage>
        <taxon>Bacteria</taxon>
        <taxon>Pseudomonadati</taxon>
        <taxon>Thermodesulfobacteriota</taxon>
        <taxon>Desulfobacteria</taxon>
        <taxon>Desulfobacterales</taxon>
        <taxon>Desulfobacteraceae</taxon>
        <taxon>Desulfobacula</taxon>
    </lineage>
</organism>
<name>K0NJV1_DESTT</name>